<accession>A0A0A9CWG0</accession>
<evidence type="ECO:0000313" key="1">
    <source>
        <dbReference type="EMBL" id="JAD80634.1"/>
    </source>
</evidence>
<dbReference type="EMBL" id="GBRH01217261">
    <property type="protein sequence ID" value="JAD80634.1"/>
    <property type="molecule type" value="Transcribed_RNA"/>
</dbReference>
<sequence>MTQRSPSTVMILGPGVLIMLWSMEGAGQSTILFSLTRSEPYSGPPVSKLLLLLTRFSTASPTLF</sequence>
<organism evidence="1">
    <name type="scientific">Arundo donax</name>
    <name type="common">Giant reed</name>
    <name type="synonym">Donax arundinaceus</name>
    <dbReference type="NCBI Taxonomy" id="35708"/>
    <lineage>
        <taxon>Eukaryota</taxon>
        <taxon>Viridiplantae</taxon>
        <taxon>Streptophyta</taxon>
        <taxon>Embryophyta</taxon>
        <taxon>Tracheophyta</taxon>
        <taxon>Spermatophyta</taxon>
        <taxon>Magnoliopsida</taxon>
        <taxon>Liliopsida</taxon>
        <taxon>Poales</taxon>
        <taxon>Poaceae</taxon>
        <taxon>PACMAD clade</taxon>
        <taxon>Arundinoideae</taxon>
        <taxon>Arundineae</taxon>
        <taxon>Arundo</taxon>
    </lineage>
</organism>
<dbReference type="EMBL" id="GBRH01217560">
    <property type="protein sequence ID" value="JAD80335.1"/>
    <property type="molecule type" value="Transcribed_RNA"/>
</dbReference>
<reference evidence="1" key="1">
    <citation type="submission" date="2014-09" db="EMBL/GenBank/DDBJ databases">
        <authorList>
            <person name="Magalhaes I.L.F."/>
            <person name="Oliveira U."/>
            <person name="Santos F.R."/>
            <person name="Vidigal T.H.D.A."/>
            <person name="Brescovit A.D."/>
            <person name="Santos A.J."/>
        </authorList>
    </citation>
    <scope>NUCLEOTIDE SEQUENCE</scope>
    <source>
        <tissue evidence="1">Shoot tissue taken approximately 20 cm above the soil surface</tissue>
    </source>
</reference>
<name>A0A0A9CWG0_ARUDO</name>
<reference evidence="1" key="2">
    <citation type="journal article" date="2015" name="Data Brief">
        <title>Shoot transcriptome of the giant reed, Arundo donax.</title>
        <authorList>
            <person name="Barrero R.A."/>
            <person name="Guerrero F.D."/>
            <person name="Moolhuijzen P."/>
            <person name="Goolsby J.A."/>
            <person name="Tidwell J."/>
            <person name="Bellgard S.E."/>
            <person name="Bellgard M.I."/>
        </authorList>
    </citation>
    <scope>NUCLEOTIDE SEQUENCE</scope>
    <source>
        <tissue evidence="1">Shoot tissue taken approximately 20 cm above the soil surface</tissue>
    </source>
</reference>
<proteinExistence type="predicted"/>
<dbReference type="AlphaFoldDB" id="A0A0A9CWG0"/>
<protein>
    <submittedName>
        <fullName evidence="1">Uncharacterized protein</fullName>
    </submittedName>
</protein>